<evidence type="ECO:0000313" key="2">
    <source>
        <dbReference type="Proteomes" id="UP001139981"/>
    </source>
</evidence>
<evidence type="ECO:0000313" key="1">
    <source>
        <dbReference type="EMBL" id="KAJ2879796.1"/>
    </source>
</evidence>
<reference evidence="1" key="1">
    <citation type="submission" date="2022-07" db="EMBL/GenBank/DDBJ databases">
        <title>Phylogenomic reconstructions and comparative analyses of Kickxellomycotina fungi.</title>
        <authorList>
            <person name="Reynolds N.K."/>
            <person name="Stajich J.E."/>
            <person name="Barry K."/>
            <person name="Grigoriev I.V."/>
            <person name="Crous P."/>
            <person name="Smith M.E."/>
        </authorList>
    </citation>
    <scope>NUCLEOTIDE SEQUENCE</scope>
    <source>
        <strain evidence="1">CBS 190363</strain>
    </source>
</reference>
<dbReference type="EMBL" id="JANBVB010003238">
    <property type="protein sequence ID" value="KAJ2879796.1"/>
    <property type="molecule type" value="Genomic_DNA"/>
</dbReference>
<gene>
    <name evidence="1" type="ORF">IWW38_006055</name>
</gene>
<name>A0ACC1LTV4_9FUNG</name>
<organism evidence="1 2">
    <name type="scientific">Coemansia aciculifera</name>
    <dbReference type="NCBI Taxonomy" id="417176"/>
    <lineage>
        <taxon>Eukaryota</taxon>
        <taxon>Fungi</taxon>
        <taxon>Fungi incertae sedis</taxon>
        <taxon>Zoopagomycota</taxon>
        <taxon>Kickxellomycotina</taxon>
        <taxon>Kickxellomycetes</taxon>
        <taxon>Kickxellales</taxon>
        <taxon>Kickxellaceae</taxon>
        <taxon>Coemansia</taxon>
    </lineage>
</organism>
<keyword evidence="2" id="KW-1185">Reference proteome</keyword>
<comment type="caution">
    <text evidence="1">The sequence shown here is derived from an EMBL/GenBank/DDBJ whole genome shotgun (WGS) entry which is preliminary data.</text>
</comment>
<accession>A0ACC1LTV4</accession>
<feature type="non-terminal residue" evidence="1">
    <location>
        <position position="316"/>
    </location>
</feature>
<sequence length="316" mass="34821">MGKMAPSNIAGSETPSAHDSFTTFIQIWRLEGAPHAQKSVTNLLRQPPPLKLSHMWTESRQGLLLSVIANRAERQQLRYLFAKPSDKDYRALMLTWADGKVEMLRNYQDHDDRAPNSDCFDTCVQAVQSPTECVIGSVLSPHYTAYFQLVMRPWTVELDKQKEERSPRALDEPSPASIGDISTVDANAEDSHSNGARADAAVTCVWSQSQARFRLGWTPFFGDFPSQPAPSAADPLRNPMNAHVQAYCGDLFAVRVLNKEDPTDLVAILANMAAYEENQPRPAQKPKGKRATGDTAVDVEAGEPSAASTSAEYAEE</sequence>
<proteinExistence type="predicted"/>
<protein>
    <submittedName>
        <fullName evidence="1">Uncharacterized protein</fullName>
    </submittedName>
</protein>
<dbReference type="Proteomes" id="UP001139981">
    <property type="component" value="Unassembled WGS sequence"/>
</dbReference>